<evidence type="ECO:0000256" key="3">
    <source>
        <dbReference type="ARBA" id="ARBA00015810"/>
    </source>
</evidence>
<name>A0A8J3A902_9ACTN</name>
<evidence type="ECO:0000313" key="14">
    <source>
        <dbReference type="EMBL" id="GGI04921.1"/>
    </source>
</evidence>
<dbReference type="InterPro" id="IPR010998">
    <property type="entry name" value="Integrase_recombinase_N"/>
</dbReference>
<dbReference type="HAMAP" id="MF_01808">
    <property type="entry name" value="Recomb_XerC_XerD"/>
    <property type="match status" value="1"/>
</dbReference>
<dbReference type="InterPro" id="IPR011932">
    <property type="entry name" value="Recomb_XerD"/>
</dbReference>
<dbReference type="GO" id="GO:0009037">
    <property type="term" value="F:tyrosine-based site-specific recombinase activity"/>
    <property type="evidence" value="ECO:0007669"/>
    <property type="project" value="UniProtKB-UniRule"/>
</dbReference>
<dbReference type="EMBL" id="BMHA01000003">
    <property type="protein sequence ID" value="GGI04921.1"/>
    <property type="molecule type" value="Genomic_DNA"/>
</dbReference>
<accession>A0A8J3A902</accession>
<comment type="function">
    <text evidence="11">Site-specific tyrosine recombinase, which acts by catalyzing the cutting and rejoining of the recombining DNA molecules. The XerC-XerD complex is essential to convert dimers of the bacterial chromosome into monomers to permit their segregation at cell division. It also contributes to the segregational stability of plasmids.</text>
</comment>
<evidence type="ECO:0000313" key="15">
    <source>
        <dbReference type="Proteomes" id="UP000650511"/>
    </source>
</evidence>
<dbReference type="SUPFAM" id="SSF56349">
    <property type="entry name" value="DNA breaking-rejoining enzymes"/>
    <property type="match status" value="1"/>
</dbReference>
<dbReference type="RefSeq" id="WP_130649838.1">
    <property type="nucleotide sequence ID" value="NZ_BMHA01000003.1"/>
</dbReference>
<evidence type="ECO:0000256" key="6">
    <source>
        <dbReference type="ARBA" id="ARBA00022829"/>
    </source>
</evidence>
<evidence type="ECO:0000256" key="2">
    <source>
        <dbReference type="ARBA" id="ARBA00010450"/>
    </source>
</evidence>
<organism evidence="14 15">
    <name type="scientific">Egicoccus halophilus</name>
    <dbReference type="NCBI Taxonomy" id="1670830"/>
    <lineage>
        <taxon>Bacteria</taxon>
        <taxon>Bacillati</taxon>
        <taxon>Actinomycetota</taxon>
        <taxon>Nitriliruptoria</taxon>
        <taxon>Egicoccales</taxon>
        <taxon>Egicoccaceae</taxon>
        <taxon>Egicoccus</taxon>
    </lineage>
</organism>
<feature type="active site" evidence="11">
    <location>
        <position position="172"/>
    </location>
</feature>
<comment type="subunit">
    <text evidence="11">Forms a cyclic heterotetrameric complex composed of two molecules of XerC and two molecules of XerD.</text>
</comment>
<keyword evidence="5 11" id="KW-0132">Cell division</keyword>
<evidence type="ECO:0000256" key="4">
    <source>
        <dbReference type="ARBA" id="ARBA00022490"/>
    </source>
</evidence>
<evidence type="ECO:0000256" key="1">
    <source>
        <dbReference type="ARBA" id="ARBA00004496"/>
    </source>
</evidence>
<dbReference type="GO" id="GO:0051301">
    <property type="term" value="P:cell division"/>
    <property type="evidence" value="ECO:0007669"/>
    <property type="project" value="UniProtKB-KW"/>
</dbReference>
<dbReference type="GO" id="GO:0006313">
    <property type="term" value="P:DNA transposition"/>
    <property type="evidence" value="ECO:0007669"/>
    <property type="project" value="UniProtKB-UniRule"/>
</dbReference>
<dbReference type="GO" id="GO:0005737">
    <property type="term" value="C:cytoplasm"/>
    <property type="evidence" value="ECO:0007669"/>
    <property type="project" value="UniProtKB-SubCell"/>
</dbReference>
<proteinExistence type="inferred from homology"/>
<dbReference type="GO" id="GO:0007059">
    <property type="term" value="P:chromosome segregation"/>
    <property type="evidence" value="ECO:0007669"/>
    <property type="project" value="UniProtKB-UniRule"/>
</dbReference>
<dbReference type="NCBIfam" id="TIGR02225">
    <property type="entry name" value="recomb_XerD"/>
    <property type="match status" value="1"/>
</dbReference>
<dbReference type="NCBIfam" id="NF001399">
    <property type="entry name" value="PRK00283.1"/>
    <property type="match status" value="1"/>
</dbReference>
<evidence type="ECO:0000259" key="12">
    <source>
        <dbReference type="PROSITE" id="PS51898"/>
    </source>
</evidence>
<keyword evidence="8 11" id="KW-0238">DNA-binding</keyword>
<dbReference type="Proteomes" id="UP000650511">
    <property type="component" value="Unassembled WGS sequence"/>
</dbReference>
<comment type="similarity">
    <text evidence="2 11">Belongs to the 'phage' integrase family. XerD subfamily.</text>
</comment>
<reference evidence="14" key="2">
    <citation type="submission" date="2020-09" db="EMBL/GenBank/DDBJ databases">
        <authorList>
            <person name="Sun Q."/>
            <person name="Zhou Y."/>
        </authorList>
    </citation>
    <scope>NUCLEOTIDE SEQUENCE</scope>
    <source>
        <strain evidence="14">CGMCC 1.14988</strain>
    </source>
</reference>
<dbReference type="Gene3D" id="1.10.150.130">
    <property type="match status" value="1"/>
</dbReference>
<gene>
    <name evidence="11 14" type="primary">xerD</name>
    <name evidence="14" type="ORF">GCM10011354_11510</name>
</gene>
<feature type="active site" evidence="11">
    <location>
        <position position="196"/>
    </location>
</feature>
<evidence type="ECO:0000256" key="5">
    <source>
        <dbReference type="ARBA" id="ARBA00022618"/>
    </source>
</evidence>
<dbReference type="AlphaFoldDB" id="A0A8J3A902"/>
<dbReference type="GO" id="GO:0003677">
    <property type="term" value="F:DNA binding"/>
    <property type="evidence" value="ECO:0007669"/>
    <property type="project" value="UniProtKB-UniRule"/>
</dbReference>
<comment type="caution">
    <text evidence="14">The sequence shown here is derived from an EMBL/GenBank/DDBJ whole genome shotgun (WGS) entry which is preliminary data.</text>
</comment>
<dbReference type="CDD" id="cd00798">
    <property type="entry name" value="INT_XerDC_C"/>
    <property type="match status" value="1"/>
</dbReference>
<evidence type="ECO:0000256" key="10">
    <source>
        <dbReference type="ARBA" id="ARBA00023306"/>
    </source>
</evidence>
<evidence type="ECO:0000256" key="8">
    <source>
        <dbReference type="ARBA" id="ARBA00023125"/>
    </source>
</evidence>
<evidence type="ECO:0000256" key="9">
    <source>
        <dbReference type="ARBA" id="ARBA00023172"/>
    </source>
</evidence>
<feature type="active site" evidence="11">
    <location>
        <position position="268"/>
    </location>
</feature>
<dbReference type="Gene3D" id="1.10.443.10">
    <property type="entry name" value="Intergrase catalytic core"/>
    <property type="match status" value="1"/>
</dbReference>
<dbReference type="SUPFAM" id="SSF47823">
    <property type="entry name" value="lambda integrase-like, N-terminal domain"/>
    <property type="match status" value="1"/>
</dbReference>
<dbReference type="InterPro" id="IPR050090">
    <property type="entry name" value="Tyrosine_recombinase_XerCD"/>
</dbReference>
<keyword evidence="9 11" id="KW-0233">DNA recombination</keyword>
<keyword evidence="6 11" id="KW-0159">Chromosome partition</keyword>
<dbReference type="OrthoDB" id="9801717at2"/>
<dbReference type="HAMAP" id="MF_01807">
    <property type="entry name" value="Recomb_XerD"/>
    <property type="match status" value="1"/>
</dbReference>
<feature type="active site" description="O-(3'-phospho-DNA)-tyrosine intermediate" evidence="11">
    <location>
        <position position="300"/>
    </location>
</feature>
<dbReference type="Pfam" id="PF02899">
    <property type="entry name" value="Phage_int_SAM_1"/>
    <property type="match status" value="1"/>
</dbReference>
<evidence type="ECO:0000256" key="11">
    <source>
        <dbReference type="HAMAP-Rule" id="MF_01807"/>
    </source>
</evidence>
<dbReference type="InterPro" id="IPR023009">
    <property type="entry name" value="Tyrosine_recombinase_XerC/XerD"/>
</dbReference>
<evidence type="ECO:0000256" key="7">
    <source>
        <dbReference type="ARBA" id="ARBA00022908"/>
    </source>
</evidence>
<dbReference type="InterPro" id="IPR013762">
    <property type="entry name" value="Integrase-like_cat_sf"/>
</dbReference>
<feature type="active site" evidence="11">
    <location>
        <position position="265"/>
    </location>
</feature>
<dbReference type="InterPro" id="IPR002104">
    <property type="entry name" value="Integrase_catalytic"/>
</dbReference>
<feature type="active site" evidence="11">
    <location>
        <position position="291"/>
    </location>
</feature>
<dbReference type="InterPro" id="IPR044068">
    <property type="entry name" value="CB"/>
</dbReference>
<dbReference type="PANTHER" id="PTHR30349">
    <property type="entry name" value="PHAGE INTEGRASE-RELATED"/>
    <property type="match status" value="1"/>
</dbReference>
<dbReference type="Pfam" id="PF00589">
    <property type="entry name" value="Phage_integrase"/>
    <property type="match status" value="1"/>
</dbReference>
<sequence length="320" mass="34833">MSASEAVDARRQGPMAALTSRYLDHLRAERGLAANTVVAYRRDLARYAEFLVERGIDDPRAAAAEDLETYPAWLRQRPGDGDGRHRSGAGYAESSISRMVVAVRGFHRFLAREGLVGKDTAADLATPRAARTLPKALSVEDIERLLAAPVGSGPLVLRDRAMLELLYGAGLRISELVGLDLDDVDRVERLVRVHGKGDKQRLAPYGELAAVALDGWASGGRPTLGARAPALFLNARGGRLTRQGVWKILRAHAERVGLEERVSPHTLRHSFATHLLDGGADVRAVQELLGHASVTTTQIYTLVSRAALRAVYERAHPRAR</sequence>
<evidence type="ECO:0000259" key="13">
    <source>
        <dbReference type="PROSITE" id="PS51900"/>
    </source>
</evidence>
<dbReference type="InterPro" id="IPR004107">
    <property type="entry name" value="Integrase_SAM-like_N"/>
</dbReference>
<feature type="domain" description="Tyr recombinase" evidence="12">
    <location>
        <begin position="132"/>
        <end position="313"/>
    </location>
</feature>
<comment type="subcellular location">
    <subcellularLocation>
        <location evidence="1 11">Cytoplasm</location>
    </subcellularLocation>
</comment>
<keyword evidence="4 11" id="KW-0963">Cytoplasm</keyword>
<dbReference type="PANTHER" id="PTHR30349:SF81">
    <property type="entry name" value="TYROSINE RECOMBINASE XERC"/>
    <property type="match status" value="1"/>
</dbReference>
<reference evidence="14" key="1">
    <citation type="journal article" date="2014" name="Int. J. Syst. Evol. Microbiol.">
        <title>Complete genome sequence of Corynebacterium casei LMG S-19264T (=DSM 44701T), isolated from a smear-ripened cheese.</title>
        <authorList>
            <consortium name="US DOE Joint Genome Institute (JGI-PGF)"/>
            <person name="Walter F."/>
            <person name="Albersmeier A."/>
            <person name="Kalinowski J."/>
            <person name="Ruckert C."/>
        </authorList>
    </citation>
    <scope>NUCLEOTIDE SEQUENCE</scope>
    <source>
        <strain evidence="14">CGMCC 1.14988</strain>
    </source>
</reference>
<keyword evidence="7 11" id="KW-0229">DNA integration</keyword>
<keyword evidence="10 11" id="KW-0131">Cell cycle</keyword>
<dbReference type="InterPro" id="IPR011010">
    <property type="entry name" value="DNA_brk_join_enz"/>
</dbReference>
<feature type="domain" description="Core-binding (CB)" evidence="13">
    <location>
        <begin position="13"/>
        <end position="111"/>
    </location>
</feature>
<dbReference type="PROSITE" id="PS51900">
    <property type="entry name" value="CB"/>
    <property type="match status" value="1"/>
</dbReference>
<protein>
    <recommendedName>
        <fullName evidence="3 11">Tyrosine recombinase XerD</fullName>
    </recommendedName>
</protein>
<keyword evidence="15" id="KW-1185">Reference proteome</keyword>
<dbReference type="PROSITE" id="PS51898">
    <property type="entry name" value="TYR_RECOMBINASE"/>
    <property type="match status" value="1"/>
</dbReference>